<evidence type="ECO:0000313" key="8">
    <source>
        <dbReference type="Proteomes" id="UP000240259"/>
    </source>
</evidence>
<evidence type="ECO:0008006" key="9">
    <source>
        <dbReference type="Google" id="ProtNLM"/>
    </source>
</evidence>
<evidence type="ECO:0000256" key="5">
    <source>
        <dbReference type="ARBA" id="ARBA00023136"/>
    </source>
</evidence>
<protein>
    <recommendedName>
        <fullName evidence="9">ABC transporter permease</fullName>
    </recommendedName>
</protein>
<comment type="subcellular location">
    <subcellularLocation>
        <location evidence="1">Cell membrane</location>
        <topology evidence="1">Multi-pass membrane protein</topology>
    </subcellularLocation>
</comment>
<dbReference type="InterPro" id="IPR001851">
    <property type="entry name" value="ABC_transp_permease"/>
</dbReference>
<feature type="transmembrane region" description="Helical" evidence="6">
    <location>
        <begin position="116"/>
        <end position="135"/>
    </location>
</feature>
<feature type="transmembrane region" description="Helical" evidence="6">
    <location>
        <begin position="205"/>
        <end position="228"/>
    </location>
</feature>
<feature type="transmembrane region" description="Helical" evidence="6">
    <location>
        <begin position="263"/>
        <end position="285"/>
    </location>
</feature>
<feature type="transmembrane region" description="Helical" evidence="6">
    <location>
        <begin position="12"/>
        <end position="35"/>
    </location>
</feature>
<name>A0A2T4IZG5_9HYPH</name>
<keyword evidence="5 6" id="KW-0472">Membrane</keyword>
<dbReference type="AlphaFoldDB" id="A0A2T4IZG5"/>
<feature type="transmembrane region" description="Helical" evidence="6">
    <location>
        <begin position="47"/>
        <end position="80"/>
    </location>
</feature>
<evidence type="ECO:0000313" key="7">
    <source>
        <dbReference type="EMBL" id="PTE11012.1"/>
    </source>
</evidence>
<dbReference type="OrthoDB" id="7947581at2"/>
<evidence type="ECO:0000256" key="3">
    <source>
        <dbReference type="ARBA" id="ARBA00022692"/>
    </source>
</evidence>
<evidence type="ECO:0000256" key="1">
    <source>
        <dbReference type="ARBA" id="ARBA00004651"/>
    </source>
</evidence>
<dbReference type="Proteomes" id="UP000240259">
    <property type="component" value="Unassembled WGS sequence"/>
</dbReference>
<dbReference type="RefSeq" id="WP_107648722.1">
    <property type="nucleotide sequence ID" value="NZ_PZJX01000018.1"/>
</dbReference>
<keyword evidence="3 6" id="KW-0812">Transmembrane</keyword>
<keyword evidence="2" id="KW-1003">Cell membrane</keyword>
<dbReference type="PANTHER" id="PTHR32196">
    <property type="entry name" value="ABC TRANSPORTER PERMEASE PROTEIN YPHD-RELATED-RELATED"/>
    <property type="match status" value="1"/>
</dbReference>
<evidence type="ECO:0000256" key="4">
    <source>
        <dbReference type="ARBA" id="ARBA00022989"/>
    </source>
</evidence>
<keyword evidence="4 6" id="KW-1133">Transmembrane helix</keyword>
<feature type="transmembrane region" description="Helical" evidence="6">
    <location>
        <begin position="234"/>
        <end position="256"/>
    </location>
</feature>
<feature type="transmembrane region" description="Helical" evidence="6">
    <location>
        <begin position="155"/>
        <end position="178"/>
    </location>
</feature>
<proteinExistence type="predicted"/>
<evidence type="ECO:0000256" key="2">
    <source>
        <dbReference type="ARBA" id="ARBA00022475"/>
    </source>
</evidence>
<organism evidence="7 8">
    <name type="scientific">Mesorhizobium helmanticense</name>
    <dbReference type="NCBI Taxonomy" id="1776423"/>
    <lineage>
        <taxon>Bacteria</taxon>
        <taxon>Pseudomonadati</taxon>
        <taxon>Pseudomonadota</taxon>
        <taxon>Alphaproteobacteria</taxon>
        <taxon>Hyphomicrobiales</taxon>
        <taxon>Phyllobacteriaceae</taxon>
        <taxon>Mesorhizobium</taxon>
    </lineage>
</organism>
<dbReference type="PANTHER" id="PTHR32196:SF63">
    <property type="entry name" value="INNER MEMBRANE ABC TRANSPORTER PERMEASE PROTEIN YJFF"/>
    <property type="match status" value="1"/>
</dbReference>
<reference evidence="7 8" key="1">
    <citation type="submission" date="2018-03" db="EMBL/GenBank/DDBJ databases">
        <title>Genome sequence of the symbiotic type strain Mesorhizobium helmanticense CSLC115NT isolated from Lotus corniculatus nodules.</title>
        <authorList>
            <person name="Sannazzaro A.I."/>
            <person name="Torres Tejerizo G.A."/>
            <person name="Dip D."/>
            <person name="Caballero M."/>
            <person name="Pistorio M."/>
            <person name="Estrella M.J."/>
        </authorList>
    </citation>
    <scope>NUCLEOTIDE SEQUENCE [LARGE SCALE GENOMIC DNA]</scope>
    <source>
        <strain evidence="7 8">CSLC115N</strain>
    </source>
</reference>
<comment type="caution">
    <text evidence="7">The sequence shown here is derived from an EMBL/GenBank/DDBJ whole genome shotgun (WGS) entry which is preliminary data.</text>
</comment>
<feature type="transmembrane region" description="Helical" evidence="6">
    <location>
        <begin position="86"/>
        <end position="109"/>
    </location>
</feature>
<evidence type="ECO:0000256" key="6">
    <source>
        <dbReference type="SAM" id="Phobius"/>
    </source>
</evidence>
<dbReference type="EMBL" id="PZJX01000018">
    <property type="protein sequence ID" value="PTE11012.1"/>
    <property type="molecule type" value="Genomic_DNA"/>
</dbReference>
<sequence length="320" mass="32735">MRNALKFETGFQVRLAICVVLLVVFSLTMPGFASISNAASITENMGLIALVGTGIMLTMVVGELDLAVASVAAVAAIMALSLSETSLALGITAALITAGLYGAAIGYIIEKTGVNSLVLTVCMLIALRGLALVMAPQRPAILPADLFWASDALVAQFGPVTLLGLIGFVVVIVVGLLMRYTRLGLSMYAVGGNLERARGSGVATLPVYMTAFAGSAMLGASAGILAALRSGSASGIGFDSFLLSGITVAVVGGVPLEGGRGTILNVLLGALIIRLISSAVSIGGIPNSFESIVVGGILLAMLLLDYWLRRRGRKLQPARA</sequence>
<dbReference type="CDD" id="cd06579">
    <property type="entry name" value="TM_PBP1_transp_AraH_like"/>
    <property type="match status" value="1"/>
</dbReference>
<dbReference type="GO" id="GO:0022857">
    <property type="term" value="F:transmembrane transporter activity"/>
    <property type="evidence" value="ECO:0007669"/>
    <property type="project" value="InterPro"/>
</dbReference>
<dbReference type="Pfam" id="PF02653">
    <property type="entry name" value="BPD_transp_2"/>
    <property type="match status" value="1"/>
</dbReference>
<gene>
    <name evidence="7" type="ORF">C9427_08780</name>
</gene>
<keyword evidence="8" id="KW-1185">Reference proteome</keyword>
<accession>A0A2T4IZG5</accession>
<dbReference type="GO" id="GO:0005886">
    <property type="term" value="C:plasma membrane"/>
    <property type="evidence" value="ECO:0007669"/>
    <property type="project" value="UniProtKB-SubCell"/>
</dbReference>
<feature type="transmembrane region" description="Helical" evidence="6">
    <location>
        <begin position="291"/>
        <end position="308"/>
    </location>
</feature>